<dbReference type="OrthoDB" id="5549344at2759"/>
<reference evidence="2" key="1">
    <citation type="submission" date="2022-07" db="EMBL/GenBank/DDBJ databases">
        <title>Phylogenomic reconstructions and comparative analyses of Kickxellomycotina fungi.</title>
        <authorList>
            <person name="Reynolds N.K."/>
            <person name="Stajich J.E."/>
            <person name="Barry K."/>
            <person name="Grigoriev I.V."/>
            <person name="Crous P."/>
            <person name="Smith M.E."/>
        </authorList>
    </citation>
    <scope>NUCLEOTIDE SEQUENCE</scope>
    <source>
        <strain evidence="2">NBRC 105414</strain>
    </source>
</reference>
<gene>
    <name evidence="2" type="ORF">H4R18_002772</name>
</gene>
<evidence type="ECO:0000313" key="3">
    <source>
        <dbReference type="Proteomes" id="UP001140217"/>
    </source>
</evidence>
<sequence length="335" mass="39272">MPPARAPEDDADARHRYALCQALPFWHCFFAPDTREYLWSAAPPLPERPAAAPAPPFVFDTTQYRPATPEIVDTIVEELRMFYRNDICLALVPYELRLPDLRDFIWRLLDGTRVDMWTAISCLVLLRRLHAAQPPQHDVPYETPYAVFLGVFMVATAHCVLTNAPELFSPANVVRVLDTWFQKADAVRLRRETLVRLDHHAWISRDDISEYAKNNMYDVHTLPSAHRHYEQRQHLRMMLEEGLRRREEERQRLQARLERYMFRAPHDSLCSWNTKIKNSTEPRFLFRHLPWSVDVAPLHLTARSDELAQYLEDERRPVFSPLLPALRSTVSSTTH</sequence>
<accession>A0A9W8HHD7</accession>
<name>A0A9W8HHD7_9FUNG</name>
<organism evidence="2 3">
    <name type="scientific">Coemansia javaensis</name>
    <dbReference type="NCBI Taxonomy" id="2761396"/>
    <lineage>
        <taxon>Eukaryota</taxon>
        <taxon>Fungi</taxon>
        <taxon>Fungi incertae sedis</taxon>
        <taxon>Zoopagomycota</taxon>
        <taxon>Kickxellomycotina</taxon>
        <taxon>Kickxellomycetes</taxon>
        <taxon>Kickxellales</taxon>
        <taxon>Kickxellaceae</taxon>
        <taxon>Coemansia</taxon>
    </lineage>
</organism>
<proteinExistence type="predicted"/>
<keyword evidence="1" id="KW-0175">Coiled coil</keyword>
<protein>
    <submittedName>
        <fullName evidence="2">Uncharacterized protein</fullName>
    </submittedName>
</protein>
<comment type="caution">
    <text evidence="2">The sequence shown here is derived from an EMBL/GenBank/DDBJ whole genome shotgun (WGS) entry which is preliminary data.</text>
</comment>
<evidence type="ECO:0000256" key="1">
    <source>
        <dbReference type="SAM" id="Coils"/>
    </source>
</evidence>
<evidence type="ECO:0000313" key="2">
    <source>
        <dbReference type="EMBL" id="KAJ2781588.1"/>
    </source>
</evidence>
<keyword evidence="3" id="KW-1185">Reference proteome</keyword>
<dbReference type="Proteomes" id="UP001140217">
    <property type="component" value="Unassembled WGS sequence"/>
</dbReference>
<dbReference type="EMBL" id="JANBUL010000099">
    <property type="protein sequence ID" value="KAJ2781588.1"/>
    <property type="molecule type" value="Genomic_DNA"/>
</dbReference>
<feature type="coiled-coil region" evidence="1">
    <location>
        <begin position="236"/>
        <end position="263"/>
    </location>
</feature>
<dbReference type="AlphaFoldDB" id="A0A9W8HHD7"/>